<dbReference type="PROSITE" id="PS50850">
    <property type="entry name" value="MFS"/>
    <property type="match status" value="1"/>
</dbReference>
<dbReference type="InterPro" id="IPR000849">
    <property type="entry name" value="Sugar_P_transporter"/>
</dbReference>
<dbReference type="PANTHER" id="PTHR43826:SF3">
    <property type="entry name" value="GLUCOSE-6-PHOSPHATE EXCHANGER SLC37A4"/>
    <property type="match status" value="1"/>
</dbReference>
<feature type="transmembrane region" description="Helical" evidence="5">
    <location>
        <begin position="255"/>
        <end position="279"/>
    </location>
</feature>
<feature type="transmembrane region" description="Helical" evidence="5">
    <location>
        <begin position="20"/>
        <end position="38"/>
    </location>
</feature>
<keyword evidence="2 5" id="KW-0812">Transmembrane</keyword>
<dbReference type="PIRSF" id="PIRSF002808">
    <property type="entry name" value="Hexose_phosphate_transp"/>
    <property type="match status" value="1"/>
</dbReference>
<dbReference type="InterPro" id="IPR020846">
    <property type="entry name" value="MFS_dom"/>
</dbReference>
<feature type="transmembrane region" description="Helical" evidence="5">
    <location>
        <begin position="124"/>
        <end position="142"/>
    </location>
</feature>
<feature type="transmembrane region" description="Helical" evidence="5">
    <location>
        <begin position="336"/>
        <end position="355"/>
    </location>
</feature>
<dbReference type="InterPro" id="IPR011701">
    <property type="entry name" value="MFS"/>
</dbReference>
<dbReference type="GO" id="GO:0012505">
    <property type="term" value="C:endomembrane system"/>
    <property type="evidence" value="ECO:0007669"/>
    <property type="project" value="UniProtKB-SubCell"/>
</dbReference>
<feature type="transmembrane region" description="Helical" evidence="5">
    <location>
        <begin position="426"/>
        <end position="450"/>
    </location>
</feature>
<feature type="transmembrane region" description="Helical" evidence="5">
    <location>
        <begin position="299"/>
        <end position="324"/>
    </location>
</feature>
<dbReference type="PANTHER" id="PTHR43826">
    <property type="entry name" value="GLUCOSE-6-PHOSPHATE EXCHANGER SLC37A4"/>
    <property type="match status" value="1"/>
</dbReference>
<evidence type="ECO:0000256" key="4">
    <source>
        <dbReference type="ARBA" id="ARBA00023136"/>
    </source>
</evidence>
<feature type="transmembrane region" description="Helical" evidence="5">
    <location>
        <begin position="169"/>
        <end position="190"/>
    </location>
</feature>
<evidence type="ECO:0000256" key="3">
    <source>
        <dbReference type="ARBA" id="ARBA00022989"/>
    </source>
</evidence>
<feature type="transmembrane region" description="Helical" evidence="5">
    <location>
        <begin position="58"/>
        <end position="78"/>
    </location>
</feature>
<feature type="transmembrane region" description="Helical" evidence="5">
    <location>
        <begin position="395"/>
        <end position="420"/>
    </location>
</feature>
<accession>A0AA37NZH3</accession>
<evidence type="ECO:0000313" key="8">
    <source>
        <dbReference type="Proteomes" id="UP001055105"/>
    </source>
</evidence>
<dbReference type="SUPFAM" id="SSF103473">
    <property type="entry name" value="MFS general substrate transporter"/>
    <property type="match status" value="1"/>
</dbReference>
<dbReference type="InterPro" id="IPR051337">
    <property type="entry name" value="OPA_Antiporter"/>
</dbReference>
<dbReference type="GO" id="GO:0061513">
    <property type="term" value="F:glucose 6-phosphate:phosphate antiporter activity"/>
    <property type="evidence" value="ECO:0007669"/>
    <property type="project" value="TreeGrafter"/>
</dbReference>
<dbReference type="Proteomes" id="UP001055105">
    <property type="component" value="Unassembled WGS sequence"/>
</dbReference>
<dbReference type="Gene3D" id="1.20.1250.20">
    <property type="entry name" value="MFS general substrate transporter like domains"/>
    <property type="match status" value="2"/>
</dbReference>
<name>A0AA37NZH3_9BACT</name>
<organism evidence="7 8">
    <name type="scientific">Alistipes finegoldii</name>
    <dbReference type="NCBI Taxonomy" id="214856"/>
    <lineage>
        <taxon>Bacteria</taxon>
        <taxon>Pseudomonadati</taxon>
        <taxon>Bacteroidota</taxon>
        <taxon>Bacteroidia</taxon>
        <taxon>Bacteroidales</taxon>
        <taxon>Rikenellaceae</taxon>
        <taxon>Alistipes</taxon>
    </lineage>
</organism>
<feature type="transmembrane region" description="Helical" evidence="5">
    <location>
        <begin position="196"/>
        <end position="219"/>
    </location>
</feature>
<reference evidence="7" key="1">
    <citation type="submission" date="2022-01" db="EMBL/GenBank/DDBJ databases">
        <title>Novel bile acid biosynthetic pathways are enriched in the microbiome of centenarians.</title>
        <authorList>
            <person name="Sato Y."/>
            <person name="Atarashi K."/>
            <person name="Plichta R.D."/>
            <person name="Arai Y."/>
            <person name="Sasajima S."/>
            <person name="Kearney M.S."/>
            <person name="Suda W."/>
            <person name="Takeshita K."/>
            <person name="Sasaki T."/>
            <person name="Okamoto S."/>
            <person name="Skelly N.A."/>
            <person name="Okamura Y."/>
            <person name="Vlamakis H."/>
            <person name="Li Y."/>
            <person name="Tanoue T."/>
            <person name="Takei H."/>
            <person name="Nittono H."/>
            <person name="Narushima S."/>
            <person name="Irie J."/>
            <person name="Itoh H."/>
            <person name="Moriya K."/>
            <person name="Sugiura Y."/>
            <person name="Suematsu M."/>
            <person name="Moritoki N."/>
            <person name="Shibata S."/>
            <person name="Littman R.D."/>
            <person name="Fischbach A.M."/>
            <person name="Uwamino Y."/>
            <person name="Inoue T."/>
            <person name="Honda A."/>
            <person name="Hattori M."/>
            <person name="Murai T."/>
            <person name="Xavier J.R."/>
            <person name="Hirose N."/>
            <person name="Honda K."/>
        </authorList>
    </citation>
    <scope>NUCLEOTIDE SEQUENCE</scope>
    <source>
        <strain evidence="7">CE91-St16</strain>
    </source>
</reference>
<comment type="caution">
    <text evidence="7">The sequence shown here is derived from an EMBL/GenBank/DDBJ whole genome shotgun (WGS) entry which is preliminary data.</text>
</comment>
<dbReference type="EMBL" id="BQOL01000001">
    <property type="protein sequence ID" value="GKI18430.1"/>
    <property type="molecule type" value="Genomic_DNA"/>
</dbReference>
<dbReference type="GO" id="GO:0005886">
    <property type="term" value="C:plasma membrane"/>
    <property type="evidence" value="ECO:0007669"/>
    <property type="project" value="TreeGrafter"/>
</dbReference>
<feature type="domain" description="Major facilitator superfamily (MFS) profile" evidence="6">
    <location>
        <begin position="24"/>
        <end position="454"/>
    </location>
</feature>
<dbReference type="Pfam" id="PF07690">
    <property type="entry name" value="MFS_1"/>
    <property type="match status" value="1"/>
</dbReference>
<comment type="subcellular location">
    <subcellularLocation>
        <location evidence="1">Endomembrane system</location>
        <topology evidence="1">Multi-pass membrane protein</topology>
    </subcellularLocation>
</comment>
<evidence type="ECO:0000256" key="5">
    <source>
        <dbReference type="SAM" id="Phobius"/>
    </source>
</evidence>
<feature type="transmembrane region" description="Helical" evidence="5">
    <location>
        <begin position="361"/>
        <end position="383"/>
    </location>
</feature>
<evidence type="ECO:0000256" key="2">
    <source>
        <dbReference type="ARBA" id="ARBA00022692"/>
    </source>
</evidence>
<sequence length="470" mass="51422">MTLLIQDTMTPEQTKKFKYWQTRTIVVTMVGYALYYFVRKNFNTAMPSIEVTFGITKAQLGLFLTLNGIIYGLSRFINGFIADRVSARKVMSLGLALSALVNIGFGFSDKMAMLVAGTAGGQEYITALTIIMGSILLLNGYFQGMGVPPVPPLMTHWVPANELARKMSIWNMSHSIGAGLIFVMGAVLVHHFDNSAWRLCFLIPAAFSLLGAVALYLALRDKPSSVGLPELEQMKVPGEEQKPVRKSDKAYHAAFLRRMVFGNPIVWVLSVSNFFVYIVRFSLLDWGMMLLPHTKGISVAVAGIMVAAFEFIGGNLGMVIAGWATDRLFGSRAHRTCVFCMLGTIVMTIVFWCIPDTVSPWVMAVPFMLIAFFIYGPQALLGIAMSNQATKEASATANGILGVFGYASTLISGVGLGFIADRYGWNSIYAVILVFAVLGLLTLTTIWKAAPDGYGAAKKFTAEYERNSSR</sequence>
<evidence type="ECO:0000256" key="1">
    <source>
        <dbReference type="ARBA" id="ARBA00004127"/>
    </source>
</evidence>
<dbReference type="InterPro" id="IPR036259">
    <property type="entry name" value="MFS_trans_sf"/>
</dbReference>
<feature type="transmembrane region" description="Helical" evidence="5">
    <location>
        <begin position="90"/>
        <end position="108"/>
    </location>
</feature>
<evidence type="ECO:0000259" key="6">
    <source>
        <dbReference type="PROSITE" id="PS50850"/>
    </source>
</evidence>
<keyword evidence="4 5" id="KW-0472">Membrane</keyword>
<proteinExistence type="predicted"/>
<keyword evidence="3 5" id="KW-1133">Transmembrane helix</keyword>
<gene>
    <name evidence="7" type="primary">uhpC_1</name>
    <name evidence="7" type="ORF">CE91St16_13380</name>
</gene>
<dbReference type="AlphaFoldDB" id="A0AA37NZH3"/>
<dbReference type="GO" id="GO:0035435">
    <property type="term" value="P:phosphate ion transmembrane transport"/>
    <property type="evidence" value="ECO:0007669"/>
    <property type="project" value="TreeGrafter"/>
</dbReference>
<protein>
    <submittedName>
        <fullName evidence="7">MFS transporter</fullName>
    </submittedName>
</protein>
<evidence type="ECO:0000313" key="7">
    <source>
        <dbReference type="EMBL" id="GKI18430.1"/>
    </source>
</evidence>